<dbReference type="EMBL" id="LJQT01000443">
    <property type="protein sequence ID" value="KPX80882.1"/>
    <property type="molecule type" value="Genomic_DNA"/>
</dbReference>
<organism evidence="1 2">
    <name type="scientific">Pseudomonas meliae</name>
    <dbReference type="NCBI Taxonomy" id="86176"/>
    <lineage>
        <taxon>Bacteria</taxon>
        <taxon>Pseudomonadati</taxon>
        <taxon>Pseudomonadota</taxon>
        <taxon>Gammaproteobacteria</taxon>
        <taxon>Pseudomonadales</taxon>
        <taxon>Pseudomonadaceae</taxon>
        <taxon>Pseudomonas</taxon>
    </lineage>
</organism>
<feature type="non-terminal residue" evidence="1">
    <location>
        <position position="1"/>
    </location>
</feature>
<proteinExistence type="predicted"/>
<evidence type="ECO:0000313" key="1">
    <source>
        <dbReference type="EMBL" id="KPX80882.1"/>
    </source>
</evidence>
<dbReference type="PATRIC" id="fig|86176.4.peg.3994"/>
<comment type="caution">
    <text evidence="1">The sequence shown here is derived from an EMBL/GenBank/DDBJ whole genome shotgun (WGS) entry which is preliminary data.</text>
</comment>
<keyword evidence="2" id="KW-1185">Reference proteome</keyword>
<sequence length="101" mass="11448">YSGGDKHSHICDVTTADNVIRSAVELAWDEAKQHFVLVVLDADTREVLYDCESEEERHKTLEQYLWFLRCHKVILPGEMIMAVAAGAFGEGEGINETRVWP</sequence>
<name>A0A0P9U8Y9_9PSED</name>
<gene>
    <name evidence="1" type="ORF">ALO64_03546</name>
</gene>
<accession>A0A0P9U8Y9</accession>
<reference evidence="1 2" key="1">
    <citation type="submission" date="2015-09" db="EMBL/GenBank/DDBJ databases">
        <title>Genome announcement of multiple Pseudomonas syringae strains.</title>
        <authorList>
            <person name="Thakur S."/>
            <person name="Wang P.W."/>
            <person name="Gong Y."/>
            <person name="Weir B.S."/>
            <person name="Guttman D.S."/>
        </authorList>
    </citation>
    <scope>NUCLEOTIDE SEQUENCE [LARGE SCALE GENOMIC DNA]</scope>
    <source>
        <strain evidence="1 2">ICMP6289</strain>
    </source>
</reference>
<dbReference type="AlphaFoldDB" id="A0A0P9U8Y9"/>
<dbReference type="RefSeq" id="WP_162232079.1">
    <property type="nucleotide sequence ID" value="NZ_LJQT01000443.1"/>
</dbReference>
<evidence type="ECO:0000313" key="2">
    <source>
        <dbReference type="Proteomes" id="UP000050455"/>
    </source>
</evidence>
<dbReference type="Proteomes" id="UP000050455">
    <property type="component" value="Unassembled WGS sequence"/>
</dbReference>
<protein>
    <submittedName>
        <fullName evidence="1">Uncharacterized protein</fullName>
    </submittedName>
</protein>